<dbReference type="PANTHER" id="PTHR34502">
    <property type="entry name" value="DUF6594 DOMAIN-CONTAINING PROTEIN-RELATED"/>
    <property type="match status" value="1"/>
</dbReference>
<evidence type="ECO:0000313" key="4">
    <source>
        <dbReference type="Proteomes" id="UP000803844"/>
    </source>
</evidence>
<organism evidence="3 4">
    <name type="scientific">Cryphonectria parasitica (strain ATCC 38755 / EP155)</name>
    <dbReference type="NCBI Taxonomy" id="660469"/>
    <lineage>
        <taxon>Eukaryota</taxon>
        <taxon>Fungi</taxon>
        <taxon>Dikarya</taxon>
        <taxon>Ascomycota</taxon>
        <taxon>Pezizomycotina</taxon>
        <taxon>Sordariomycetes</taxon>
        <taxon>Sordariomycetidae</taxon>
        <taxon>Diaporthales</taxon>
        <taxon>Cryphonectriaceae</taxon>
        <taxon>Cryphonectria-Endothia species complex</taxon>
        <taxon>Cryphonectria</taxon>
    </lineage>
</organism>
<keyword evidence="1" id="KW-0175">Coiled coil</keyword>
<evidence type="ECO:0000259" key="2">
    <source>
        <dbReference type="Pfam" id="PF20237"/>
    </source>
</evidence>
<proteinExistence type="predicted"/>
<feature type="coiled-coil region" evidence="1">
    <location>
        <begin position="35"/>
        <end position="97"/>
    </location>
</feature>
<reference evidence="3" key="1">
    <citation type="journal article" date="2020" name="Phytopathology">
        <title>Genome sequence of the chestnut blight fungus Cryphonectria parasitica EP155: A fundamental resource for an archetypical invasive plant pathogen.</title>
        <authorList>
            <person name="Crouch J.A."/>
            <person name="Dawe A."/>
            <person name="Aerts A."/>
            <person name="Barry K."/>
            <person name="Churchill A.C.L."/>
            <person name="Grimwood J."/>
            <person name="Hillman B."/>
            <person name="Milgroom M.G."/>
            <person name="Pangilinan J."/>
            <person name="Smith M."/>
            <person name="Salamov A."/>
            <person name="Schmutz J."/>
            <person name="Yadav J."/>
            <person name="Grigoriev I.V."/>
            <person name="Nuss D."/>
        </authorList>
    </citation>
    <scope>NUCLEOTIDE SEQUENCE</scope>
    <source>
        <strain evidence="3">EP155</strain>
    </source>
</reference>
<name>A0A9P4Y2C3_CRYP1</name>
<accession>A0A9P4Y2C3</accession>
<dbReference type="Pfam" id="PF20237">
    <property type="entry name" value="DUF6594"/>
    <property type="match status" value="1"/>
</dbReference>
<feature type="non-terminal residue" evidence="3">
    <location>
        <position position="1"/>
    </location>
</feature>
<dbReference type="Proteomes" id="UP000803844">
    <property type="component" value="Unassembled WGS sequence"/>
</dbReference>
<evidence type="ECO:0000313" key="3">
    <source>
        <dbReference type="EMBL" id="KAF3765712.1"/>
    </source>
</evidence>
<dbReference type="EMBL" id="MU032347">
    <property type="protein sequence ID" value="KAF3765712.1"/>
    <property type="molecule type" value="Genomic_DNA"/>
</dbReference>
<keyword evidence="4" id="KW-1185">Reference proteome</keyword>
<dbReference type="OrthoDB" id="5341582at2759"/>
<feature type="domain" description="DUF6594" evidence="2">
    <location>
        <begin position="8"/>
        <end position="160"/>
    </location>
</feature>
<gene>
    <name evidence="3" type="ORF">M406DRAFT_257392</name>
</gene>
<protein>
    <recommendedName>
        <fullName evidence="2">DUF6594 domain-containing protein</fullName>
    </recommendedName>
</protein>
<evidence type="ECO:0000256" key="1">
    <source>
        <dbReference type="SAM" id="Coils"/>
    </source>
</evidence>
<comment type="caution">
    <text evidence="3">The sequence shown here is derived from an EMBL/GenBank/DDBJ whole genome shotgun (WGS) entry which is preliminary data.</text>
</comment>
<dbReference type="PANTHER" id="PTHR34502:SF5">
    <property type="entry name" value="DUF6594 DOMAIN-CONTAINING PROTEIN"/>
    <property type="match status" value="1"/>
</dbReference>
<dbReference type="RefSeq" id="XP_040776673.1">
    <property type="nucleotide sequence ID" value="XM_040917173.1"/>
</dbReference>
<dbReference type="InterPro" id="IPR046529">
    <property type="entry name" value="DUF6594"/>
</dbReference>
<dbReference type="GeneID" id="63834302"/>
<dbReference type="AlphaFoldDB" id="A0A9P4Y2C3"/>
<sequence length="181" mass="21065">VDKYRAGYPRYTALLSAHPSFYNFRRFTRVRMRLLLQKQDEITQLEDELDEIDEKEDRPLFLGALRADTNLERQRVLQSLRSALDEYDDMIEKSRRTLSLPPAADRDIDNLKTWTEATGCISRRETEYLEKQQDLANLIGSSDTAISYCHSLVENCVGWLDENIGHVCMPLEPRPRTKLQG</sequence>